<dbReference type="PANTHER" id="PTHR11469:SF1">
    <property type="entry name" value="GLUCOSE-6-PHOSPHATE ISOMERASE"/>
    <property type="match status" value="1"/>
</dbReference>
<dbReference type="SUPFAM" id="SSF53697">
    <property type="entry name" value="SIS domain"/>
    <property type="match status" value="1"/>
</dbReference>
<organism evidence="6 7">
    <name type="scientific">Callosobruchus maculatus</name>
    <name type="common">Southern cowpea weevil</name>
    <name type="synonym">Pulse bruchid</name>
    <dbReference type="NCBI Taxonomy" id="64391"/>
    <lineage>
        <taxon>Eukaryota</taxon>
        <taxon>Metazoa</taxon>
        <taxon>Ecdysozoa</taxon>
        <taxon>Arthropoda</taxon>
        <taxon>Hexapoda</taxon>
        <taxon>Insecta</taxon>
        <taxon>Pterygota</taxon>
        <taxon>Neoptera</taxon>
        <taxon>Endopterygota</taxon>
        <taxon>Coleoptera</taxon>
        <taxon>Polyphaga</taxon>
        <taxon>Cucujiformia</taxon>
        <taxon>Chrysomeloidea</taxon>
        <taxon>Chrysomelidae</taxon>
        <taxon>Bruchinae</taxon>
        <taxon>Bruchini</taxon>
        <taxon>Callosobruchus</taxon>
    </lineage>
</organism>
<dbReference type="Proteomes" id="UP000410492">
    <property type="component" value="Unassembled WGS sequence"/>
</dbReference>
<evidence type="ECO:0000256" key="5">
    <source>
        <dbReference type="RuleBase" id="RU000612"/>
    </source>
</evidence>
<dbReference type="UniPathway" id="UPA00109">
    <property type="reaction ID" value="UER00181"/>
</dbReference>
<evidence type="ECO:0000313" key="6">
    <source>
        <dbReference type="EMBL" id="VEN48581.1"/>
    </source>
</evidence>
<dbReference type="OrthoDB" id="5831190at2759"/>
<dbReference type="GO" id="GO:0006094">
    <property type="term" value="P:gluconeogenesis"/>
    <property type="evidence" value="ECO:0007669"/>
    <property type="project" value="UniProtKB-KW"/>
</dbReference>
<dbReference type="PRINTS" id="PR00662">
    <property type="entry name" value="G6PISOMERASE"/>
</dbReference>
<evidence type="ECO:0000256" key="4">
    <source>
        <dbReference type="ARBA" id="ARBA00023235"/>
    </source>
</evidence>
<dbReference type="AlphaFoldDB" id="A0A653CLA8"/>
<dbReference type="PROSITE" id="PS00765">
    <property type="entry name" value="P_GLUCOSE_ISOMERASE_1"/>
    <property type="match status" value="1"/>
</dbReference>
<dbReference type="InterPro" id="IPR046348">
    <property type="entry name" value="SIS_dom_sf"/>
</dbReference>
<dbReference type="Gene3D" id="3.40.50.10490">
    <property type="entry name" value="Glucose-6-phosphate isomerase like protein, domain 1"/>
    <property type="match status" value="1"/>
</dbReference>
<comment type="catalytic activity">
    <reaction evidence="5">
        <text>alpha-D-glucose 6-phosphate = beta-D-fructose 6-phosphate</text>
        <dbReference type="Rhea" id="RHEA:11816"/>
        <dbReference type="ChEBI" id="CHEBI:57634"/>
        <dbReference type="ChEBI" id="CHEBI:58225"/>
        <dbReference type="EC" id="5.3.1.9"/>
    </reaction>
</comment>
<dbReference type="EMBL" id="CAACVG010008114">
    <property type="protein sequence ID" value="VEN48581.1"/>
    <property type="molecule type" value="Genomic_DNA"/>
</dbReference>
<evidence type="ECO:0000256" key="3">
    <source>
        <dbReference type="ARBA" id="ARBA00023152"/>
    </source>
</evidence>
<dbReference type="EC" id="5.3.1.9" evidence="5"/>
<evidence type="ECO:0000256" key="2">
    <source>
        <dbReference type="ARBA" id="ARBA00022432"/>
    </source>
</evidence>
<dbReference type="GO" id="GO:0006096">
    <property type="term" value="P:glycolytic process"/>
    <property type="evidence" value="ECO:0007669"/>
    <property type="project" value="UniProtKB-UniPathway"/>
</dbReference>
<accession>A0A653CLA8</accession>
<comment type="pathway">
    <text evidence="5">Carbohydrate degradation; glycolysis; D-glyceraldehyde 3-phosphate and glycerone phosphate from D-glucose: step 2/4.</text>
</comment>
<dbReference type="GO" id="GO:0048029">
    <property type="term" value="F:monosaccharide binding"/>
    <property type="evidence" value="ECO:0007669"/>
    <property type="project" value="TreeGrafter"/>
</dbReference>
<keyword evidence="2 5" id="KW-0312">Gluconeogenesis</keyword>
<evidence type="ECO:0000313" key="7">
    <source>
        <dbReference type="Proteomes" id="UP000410492"/>
    </source>
</evidence>
<dbReference type="SMR" id="A0A653CLA8"/>
<evidence type="ECO:0000256" key="1">
    <source>
        <dbReference type="ARBA" id="ARBA00018388"/>
    </source>
</evidence>
<comment type="similarity">
    <text evidence="5">Belongs to the GPI family.</text>
</comment>
<protein>
    <recommendedName>
        <fullName evidence="1 5">Glucose-6-phosphate isomerase</fullName>
        <ecNumber evidence="5">5.3.1.9</ecNumber>
    </recommendedName>
</protein>
<dbReference type="GO" id="GO:0097367">
    <property type="term" value="F:carbohydrate derivative binding"/>
    <property type="evidence" value="ECO:0007669"/>
    <property type="project" value="InterPro"/>
</dbReference>
<keyword evidence="3 5" id="KW-0324">Glycolysis</keyword>
<dbReference type="GO" id="GO:0051156">
    <property type="term" value="P:glucose 6-phosphate metabolic process"/>
    <property type="evidence" value="ECO:0007669"/>
    <property type="project" value="TreeGrafter"/>
</dbReference>
<dbReference type="PROSITE" id="PS51463">
    <property type="entry name" value="P_GLUCOSE_ISOMERASE_3"/>
    <property type="match status" value="1"/>
</dbReference>
<dbReference type="InterPro" id="IPR001672">
    <property type="entry name" value="G6P_Isomerase"/>
</dbReference>
<keyword evidence="4 5" id="KW-0413">Isomerase</keyword>
<proteinExistence type="inferred from homology"/>
<dbReference type="InterPro" id="IPR018189">
    <property type="entry name" value="Phosphoglucose_isomerase_CS"/>
</dbReference>
<sequence>MFGFWDWVGGRYSLWSAIGLSISLSIGFDNFVQLLEGAHWMDKHFTSAPLEKNGPVILALLGIWYNNFFGAETQALLPYDQYLHRFAAYFQQGDMESNGKLSIKRVP</sequence>
<gene>
    <name evidence="6" type="ORF">CALMAC_LOCUS9976</name>
</gene>
<keyword evidence="7" id="KW-1185">Reference proteome</keyword>
<dbReference type="GO" id="GO:0004347">
    <property type="term" value="F:glucose-6-phosphate isomerase activity"/>
    <property type="evidence" value="ECO:0007669"/>
    <property type="project" value="UniProtKB-EC"/>
</dbReference>
<name>A0A653CLA8_CALMS</name>
<dbReference type="PANTHER" id="PTHR11469">
    <property type="entry name" value="GLUCOSE-6-PHOSPHATE ISOMERASE"/>
    <property type="match status" value="1"/>
</dbReference>
<reference evidence="6 7" key="1">
    <citation type="submission" date="2019-01" db="EMBL/GenBank/DDBJ databases">
        <authorList>
            <person name="Sayadi A."/>
        </authorList>
    </citation>
    <scope>NUCLEOTIDE SEQUENCE [LARGE SCALE GENOMIC DNA]</scope>
</reference>
<dbReference type="GO" id="GO:0005829">
    <property type="term" value="C:cytosol"/>
    <property type="evidence" value="ECO:0007669"/>
    <property type="project" value="TreeGrafter"/>
</dbReference>
<dbReference type="Pfam" id="PF00342">
    <property type="entry name" value="PGI"/>
    <property type="match status" value="1"/>
</dbReference>